<organism evidence="1 2">
    <name type="scientific">Thioclava kandeliae</name>
    <dbReference type="NCBI Taxonomy" id="3070818"/>
    <lineage>
        <taxon>Bacteria</taxon>
        <taxon>Pseudomonadati</taxon>
        <taxon>Pseudomonadota</taxon>
        <taxon>Alphaproteobacteria</taxon>
        <taxon>Rhodobacterales</taxon>
        <taxon>Paracoccaceae</taxon>
        <taxon>Thioclava</taxon>
    </lineage>
</organism>
<comment type="caution">
    <text evidence="1">The sequence shown here is derived from an EMBL/GenBank/DDBJ whole genome shotgun (WGS) entry which is preliminary data.</text>
</comment>
<evidence type="ECO:0000313" key="1">
    <source>
        <dbReference type="EMBL" id="MER5173822.1"/>
    </source>
</evidence>
<name>A0ABV1SLM6_9RHOB</name>
<dbReference type="RefSeq" id="WP_350939132.1">
    <property type="nucleotide sequence ID" value="NZ_JAYWLC010000031.1"/>
</dbReference>
<gene>
    <name evidence="1" type="ORF">VSX56_18865</name>
</gene>
<reference evidence="1 2" key="1">
    <citation type="submission" date="2024-01" db="EMBL/GenBank/DDBJ databases">
        <authorList>
            <person name="Deng Y."/>
            <person name="Su J."/>
        </authorList>
    </citation>
    <scope>NUCLEOTIDE SEQUENCE [LARGE SCALE GENOMIC DNA]</scope>
    <source>
        <strain evidence="1 2">CPCC 100088</strain>
    </source>
</reference>
<dbReference type="EMBL" id="JAYWLC010000031">
    <property type="protein sequence ID" value="MER5173822.1"/>
    <property type="molecule type" value="Genomic_DNA"/>
</dbReference>
<evidence type="ECO:0000313" key="2">
    <source>
        <dbReference type="Proteomes" id="UP001438953"/>
    </source>
</evidence>
<dbReference type="Proteomes" id="UP001438953">
    <property type="component" value="Unassembled WGS sequence"/>
</dbReference>
<reference evidence="1 2" key="2">
    <citation type="submission" date="2024-06" db="EMBL/GenBank/DDBJ databases">
        <title>Thioclava kandeliae sp. nov. from a rhizosphere soil sample of Kandelia candel in a mangrove.</title>
        <authorList>
            <person name="Mu T."/>
        </authorList>
    </citation>
    <scope>NUCLEOTIDE SEQUENCE [LARGE SCALE GENOMIC DNA]</scope>
    <source>
        <strain evidence="1 2">CPCC 100088</strain>
    </source>
</reference>
<sequence length="72" mass="8088">MTEHSEDLSLEEFTRRFTIAAIKLAGFETFEDGSTVAAYCEEAAPGYFSDPLARQEGPEACALEDMRYWGEE</sequence>
<protein>
    <submittedName>
        <fullName evidence="1">Uncharacterized protein</fullName>
    </submittedName>
</protein>
<proteinExistence type="predicted"/>
<accession>A0ABV1SLM6</accession>
<keyword evidence="2" id="KW-1185">Reference proteome</keyword>